<reference evidence="2 3" key="1">
    <citation type="submission" date="2016-10" db="EMBL/GenBank/DDBJ databases">
        <authorList>
            <person name="de Groot N.N."/>
        </authorList>
    </citation>
    <scope>NUCLEOTIDE SEQUENCE [LARGE SCALE GENOMIC DNA]</scope>
    <source>
        <strain evidence="2 3">Vu-144</strain>
    </source>
</reference>
<dbReference type="PROSITE" id="PS51257">
    <property type="entry name" value="PROKAR_LIPOPROTEIN"/>
    <property type="match status" value="1"/>
</dbReference>
<keyword evidence="3" id="KW-1185">Reference proteome</keyword>
<gene>
    <name evidence="2" type="ORF">SAMN05192529_102202</name>
</gene>
<name>A0A1H3W7P1_9BACT</name>
<dbReference type="STRING" id="551991.SAMN05192529_102202"/>
<keyword evidence="1" id="KW-0732">Signal</keyword>
<dbReference type="Proteomes" id="UP000199041">
    <property type="component" value="Unassembled WGS sequence"/>
</dbReference>
<dbReference type="AlphaFoldDB" id="A0A1H3W7P1"/>
<protein>
    <recommendedName>
        <fullName evidence="4">Lipoprotein</fullName>
    </recommendedName>
</protein>
<sequence>MKKLLFVAVLGLGLSFAACGGANSDAAASADSLANATTETIDSTANAAVDSVNATADSAKASVDTAAAAVKDAADAATK</sequence>
<feature type="chain" id="PRO_5011598641" description="Lipoprotein" evidence="1">
    <location>
        <begin position="21"/>
        <end position="79"/>
    </location>
</feature>
<evidence type="ECO:0008006" key="4">
    <source>
        <dbReference type="Google" id="ProtNLM"/>
    </source>
</evidence>
<dbReference type="RefSeq" id="WP_091393299.1">
    <property type="nucleotide sequence ID" value="NZ_FNQY01000002.1"/>
</dbReference>
<proteinExistence type="predicted"/>
<accession>A0A1H3W7P1</accession>
<evidence type="ECO:0000313" key="3">
    <source>
        <dbReference type="Proteomes" id="UP000199041"/>
    </source>
</evidence>
<feature type="signal peptide" evidence="1">
    <location>
        <begin position="1"/>
        <end position="20"/>
    </location>
</feature>
<evidence type="ECO:0000313" key="2">
    <source>
        <dbReference type="EMBL" id="SDZ83096.1"/>
    </source>
</evidence>
<dbReference type="EMBL" id="FNQY01000002">
    <property type="protein sequence ID" value="SDZ83096.1"/>
    <property type="molecule type" value="Genomic_DNA"/>
</dbReference>
<evidence type="ECO:0000256" key="1">
    <source>
        <dbReference type="SAM" id="SignalP"/>
    </source>
</evidence>
<organism evidence="2 3">
    <name type="scientific">Arachidicoccus rhizosphaerae</name>
    <dbReference type="NCBI Taxonomy" id="551991"/>
    <lineage>
        <taxon>Bacteria</taxon>
        <taxon>Pseudomonadati</taxon>
        <taxon>Bacteroidota</taxon>
        <taxon>Chitinophagia</taxon>
        <taxon>Chitinophagales</taxon>
        <taxon>Chitinophagaceae</taxon>
        <taxon>Arachidicoccus</taxon>
    </lineage>
</organism>